<dbReference type="PANTHER" id="PTHR46268">
    <property type="entry name" value="STRESS RESPONSE PROTEIN NHAX"/>
    <property type="match status" value="1"/>
</dbReference>
<gene>
    <name evidence="2" type="ORF">GQE98_13740</name>
</gene>
<evidence type="ECO:0000313" key="3">
    <source>
        <dbReference type="Proteomes" id="UP000476030"/>
    </source>
</evidence>
<comment type="caution">
    <text evidence="2">The sequence shown here is derived from an EMBL/GenBank/DDBJ whole genome shotgun (WGS) entry which is preliminary data.</text>
</comment>
<reference evidence="2 3" key="1">
    <citation type="submission" date="2019-12" db="EMBL/GenBank/DDBJ databases">
        <title>Snethiella sp. nov. sp. isolated from sea sand.</title>
        <authorList>
            <person name="Kim J."/>
            <person name="Jeong S.E."/>
            <person name="Jung H.S."/>
            <person name="Jeon C.O."/>
        </authorList>
    </citation>
    <scope>NUCLEOTIDE SEQUENCE [LARGE SCALE GENOMIC DNA]</scope>
    <source>
        <strain evidence="2 3">DP05</strain>
    </source>
</reference>
<proteinExistence type="inferred from homology"/>
<organism evidence="2 3">
    <name type="scientific">Sneathiella litorea</name>
    <dbReference type="NCBI Taxonomy" id="2606216"/>
    <lineage>
        <taxon>Bacteria</taxon>
        <taxon>Pseudomonadati</taxon>
        <taxon>Pseudomonadota</taxon>
        <taxon>Alphaproteobacteria</taxon>
        <taxon>Sneathiellales</taxon>
        <taxon>Sneathiellaceae</taxon>
        <taxon>Sneathiella</taxon>
    </lineage>
</organism>
<dbReference type="PANTHER" id="PTHR46268:SF6">
    <property type="entry name" value="UNIVERSAL STRESS PROTEIN UP12"/>
    <property type="match status" value="1"/>
</dbReference>
<accession>A0A6L8WAG4</accession>
<dbReference type="AlphaFoldDB" id="A0A6L8WAG4"/>
<dbReference type="EMBL" id="WTUW01000002">
    <property type="protein sequence ID" value="MZR31699.1"/>
    <property type="molecule type" value="Genomic_DNA"/>
</dbReference>
<sequence>MSYKTILAYFNNDKQAKELLAVATRITIDNNAHLIGVYVVPKIWLNPAVSMEIPADFLSSQRQYYLDEAERIEALFKHETNAAGVSFEWRTLQSPDQKIAPVVVEQSRTADIVILSQSNEATDTDYSAEVPTAVLMESGRPVLVVPFGQQVKNMGEYVALGWNGTREATRAAFDALPFLETAKEVSLICVGSKKKTSSSYSVMGTELAATLARHDITATIKDIPENNSPIGAQLLEEATMDGGSLLIIGGYGHSRRREFIFGGATKYILENMTIPVLISH</sequence>
<evidence type="ECO:0008006" key="4">
    <source>
        <dbReference type="Google" id="ProtNLM"/>
    </source>
</evidence>
<dbReference type="RefSeq" id="WP_161316175.1">
    <property type="nucleotide sequence ID" value="NZ_WTUW01000002.1"/>
</dbReference>
<dbReference type="Gene3D" id="3.40.50.12370">
    <property type="match status" value="1"/>
</dbReference>
<protein>
    <recommendedName>
        <fullName evidence="4">Universal stress protein family protein</fullName>
    </recommendedName>
</protein>
<evidence type="ECO:0000313" key="2">
    <source>
        <dbReference type="EMBL" id="MZR31699.1"/>
    </source>
</evidence>
<keyword evidence="3" id="KW-1185">Reference proteome</keyword>
<dbReference type="Proteomes" id="UP000476030">
    <property type="component" value="Unassembled WGS sequence"/>
</dbReference>
<name>A0A6L8WAG4_9PROT</name>
<comment type="similarity">
    <text evidence="1">Belongs to the universal stress protein A family.</text>
</comment>
<evidence type="ECO:0000256" key="1">
    <source>
        <dbReference type="ARBA" id="ARBA00008791"/>
    </source>
</evidence>
<dbReference type="SUPFAM" id="SSF52402">
    <property type="entry name" value="Adenine nucleotide alpha hydrolases-like"/>
    <property type="match status" value="2"/>
</dbReference>